<accession>A0A9N9SGF5</accession>
<dbReference type="PANTHER" id="PTHR12243">
    <property type="entry name" value="MADF DOMAIN TRANSCRIPTION FACTOR"/>
    <property type="match status" value="1"/>
</dbReference>
<dbReference type="EMBL" id="OU896711">
    <property type="protein sequence ID" value="CAG9822206.1"/>
    <property type="molecule type" value="Genomic_DNA"/>
</dbReference>
<name>A0A9N9SGF5_PHACE</name>
<protein>
    <recommendedName>
        <fullName evidence="1">MADF domain-containing protein</fullName>
    </recommendedName>
</protein>
<dbReference type="GO" id="GO:0005634">
    <property type="term" value="C:nucleus"/>
    <property type="evidence" value="ECO:0007669"/>
    <property type="project" value="TreeGrafter"/>
</dbReference>
<gene>
    <name evidence="2" type="ORF">PHAECO_LOCUS9326</name>
</gene>
<feature type="domain" description="MADF" evidence="1">
    <location>
        <begin position="9"/>
        <end position="98"/>
    </location>
</feature>
<organism evidence="2 3">
    <name type="scientific">Phaedon cochleariae</name>
    <name type="common">Mustard beetle</name>
    <dbReference type="NCBI Taxonomy" id="80249"/>
    <lineage>
        <taxon>Eukaryota</taxon>
        <taxon>Metazoa</taxon>
        <taxon>Ecdysozoa</taxon>
        <taxon>Arthropoda</taxon>
        <taxon>Hexapoda</taxon>
        <taxon>Insecta</taxon>
        <taxon>Pterygota</taxon>
        <taxon>Neoptera</taxon>
        <taxon>Endopterygota</taxon>
        <taxon>Coleoptera</taxon>
        <taxon>Polyphaga</taxon>
        <taxon>Cucujiformia</taxon>
        <taxon>Chrysomeloidea</taxon>
        <taxon>Chrysomelidae</taxon>
        <taxon>Chrysomelinae</taxon>
        <taxon>Chrysomelini</taxon>
        <taxon>Phaedon</taxon>
    </lineage>
</organism>
<dbReference type="PANTHER" id="PTHR12243:SF67">
    <property type="entry name" value="COREPRESSOR OF PANGOLIN, ISOFORM A-RELATED"/>
    <property type="match status" value="1"/>
</dbReference>
<proteinExistence type="predicted"/>
<dbReference type="AlphaFoldDB" id="A0A9N9SGF5"/>
<keyword evidence="3" id="KW-1185">Reference proteome</keyword>
<sequence>MEKIVNDGQLIELVRQFSVLYDPKSREYKNSEVKSNAWKTIGEVMNASVAECEARWISLRTIYSRESKKSQNHSYRISSYQAMEVVGRNVIFECLYKEETNQRKCANDRATRTKSKYIRNKF</sequence>
<reference evidence="2" key="1">
    <citation type="submission" date="2022-01" db="EMBL/GenBank/DDBJ databases">
        <authorList>
            <person name="King R."/>
        </authorList>
    </citation>
    <scope>NUCLEOTIDE SEQUENCE</scope>
</reference>
<dbReference type="InterPro" id="IPR039353">
    <property type="entry name" value="TF_Adf1"/>
</dbReference>
<dbReference type="GO" id="GO:0006357">
    <property type="term" value="P:regulation of transcription by RNA polymerase II"/>
    <property type="evidence" value="ECO:0007669"/>
    <property type="project" value="TreeGrafter"/>
</dbReference>
<reference evidence="2" key="2">
    <citation type="submission" date="2022-10" db="EMBL/GenBank/DDBJ databases">
        <authorList>
            <consortium name="ENA_rothamsted_submissions"/>
            <consortium name="culmorum"/>
            <person name="King R."/>
        </authorList>
    </citation>
    <scope>NUCLEOTIDE SEQUENCE</scope>
</reference>
<dbReference type="GO" id="GO:0005667">
    <property type="term" value="C:transcription regulator complex"/>
    <property type="evidence" value="ECO:0007669"/>
    <property type="project" value="TreeGrafter"/>
</dbReference>
<dbReference type="InterPro" id="IPR006578">
    <property type="entry name" value="MADF-dom"/>
</dbReference>
<evidence type="ECO:0000313" key="3">
    <source>
        <dbReference type="Proteomes" id="UP001153737"/>
    </source>
</evidence>
<dbReference type="PROSITE" id="PS51029">
    <property type="entry name" value="MADF"/>
    <property type="match status" value="1"/>
</dbReference>
<dbReference type="OrthoDB" id="10262320at2759"/>
<dbReference type="SMART" id="SM00595">
    <property type="entry name" value="MADF"/>
    <property type="match status" value="1"/>
</dbReference>
<dbReference type="Proteomes" id="UP001153737">
    <property type="component" value="Chromosome 5"/>
</dbReference>
<dbReference type="Pfam" id="PF10545">
    <property type="entry name" value="MADF_DNA_bdg"/>
    <property type="match status" value="1"/>
</dbReference>
<evidence type="ECO:0000313" key="2">
    <source>
        <dbReference type="EMBL" id="CAG9822206.1"/>
    </source>
</evidence>
<evidence type="ECO:0000259" key="1">
    <source>
        <dbReference type="PROSITE" id="PS51029"/>
    </source>
</evidence>